<dbReference type="Pfam" id="PF00855">
    <property type="entry name" value="PWWP"/>
    <property type="match status" value="1"/>
</dbReference>
<evidence type="ECO:0000313" key="4">
    <source>
        <dbReference type="Proteomes" id="UP000827092"/>
    </source>
</evidence>
<name>A0AAV6VZN7_9ARAC</name>
<evidence type="ECO:0000259" key="2">
    <source>
        <dbReference type="PROSITE" id="PS50812"/>
    </source>
</evidence>
<sequence>MAATVEIGDIVWAKMPTYPLWPAIVITPVKKITAPYIEDESQHFVKFYGPGTNNCSWIPDKNIFPHSQNLIREARKNKKSKKLQRAIVELEKHLKREGLNVEKQEEEACTKKSYKKRKRNQEAIKAKNKRTKVSGNKEINDTDVVIEDHNLHKNQKGLDNLLVLYHQIKQKGPAGDGFQIPNEDEHANSHKIQDKVDEHPKVLTNTEDNMEIENQHIQHLEIEKVVPVKDCATEKDSTSPEQSIDTTLKLLFSDEILLKEFWKNRSGKKQALQHFLKVIEVLKDEIKKEESLNIQKCDMQLQYQEKEENKDPKLHQIKDKFDEEEKLLKQQGKVTEHSKIHKNKEKEDNNEENNVLCVPEMRAVETISKTLAGELFETTILEEKKENTEPFKKTQGTTSSENEFHENVGISIPITPNDNDKLQLKSSQKGLNMLSDVLLIEPFKEPNELNEKKSLFKKDLPGPTSPIKFGFMGNGILKSSILRNLIKNKLNVTLWIDTSIEANNEAYYASGVNTVKTFKDLIENSDIIFSYWENSKTVKYQMLKVLTSVSTEVFAQKGYVELSTLDPKTAYSCGRAITNHGGRFLEVAVLGDIQAADNGDLFLSASGDQTVFDDCNSSFRAISTFSYYCPGKIGRVV</sequence>
<protein>
    <recommendedName>
        <fullName evidence="2">PWWP domain-containing protein</fullName>
    </recommendedName>
</protein>
<dbReference type="GO" id="GO:0050661">
    <property type="term" value="F:NADP binding"/>
    <property type="evidence" value="ECO:0007669"/>
    <property type="project" value="InterPro"/>
</dbReference>
<dbReference type="Proteomes" id="UP000827092">
    <property type="component" value="Unassembled WGS sequence"/>
</dbReference>
<dbReference type="SUPFAM" id="SSF63748">
    <property type="entry name" value="Tudor/PWWP/MBT"/>
    <property type="match status" value="1"/>
</dbReference>
<dbReference type="InterPro" id="IPR036291">
    <property type="entry name" value="NAD(P)-bd_dom_sf"/>
</dbReference>
<comment type="caution">
    <text evidence="3">The sequence shown here is derived from an EMBL/GenBank/DDBJ whole genome shotgun (WGS) entry which is preliminary data.</text>
</comment>
<dbReference type="GO" id="GO:0000785">
    <property type="term" value="C:chromatin"/>
    <property type="evidence" value="ECO:0007669"/>
    <property type="project" value="TreeGrafter"/>
</dbReference>
<evidence type="ECO:0000256" key="1">
    <source>
        <dbReference type="SAM" id="MobiDB-lite"/>
    </source>
</evidence>
<dbReference type="EMBL" id="JAFNEN010000001">
    <property type="protein sequence ID" value="KAG8202024.1"/>
    <property type="molecule type" value="Genomic_DNA"/>
</dbReference>
<keyword evidence="4" id="KW-1185">Reference proteome</keyword>
<dbReference type="Gene3D" id="2.30.30.140">
    <property type="match status" value="1"/>
</dbReference>
<dbReference type="GO" id="GO:0031491">
    <property type="term" value="F:nucleosome binding"/>
    <property type="evidence" value="ECO:0007669"/>
    <property type="project" value="TreeGrafter"/>
</dbReference>
<reference evidence="3 4" key="1">
    <citation type="journal article" date="2022" name="Nat. Ecol. Evol.">
        <title>A masculinizing supergene underlies an exaggerated male reproductive morph in a spider.</title>
        <authorList>
            <person name="Hendrickx F."/>
            <person name="De Corte Z."/>
            <person name="Sonet G."/>
            <person name="Van Belleghem S.M."/>
            <person name="Kostlbacher S."/>
            <person name="Vangestel C."/>
        </authorList>
    </citation>
    <scope>NUCLEOTIDE SEQUENCE [LARGE SCALE GENOMIC DNA]</scope>
    <source>
        <strain evidence="3">W744_W776</strain>
    </source>
</reference>
<accession>A0AAV6VZN7</accession>
<feature type="domain" description="PWWP" evidence="2">
    <location>
        <begin position="7"/>
        <end position="69"/>
    </location>
</feature>
<dbReference type="AlphaFoldDB" id="A0AAV6VZN7"/>
<gene>
    <name evidence="3" type="ORF">JTE90_010395</name>
</gene>
<dbReference type="InterPro" id="IPR000313">
    <property type="entry name" value="PWWP_dom"/>
</dbReference>
<dbReference type="PANTHER" id="PTHR43580">
    <property type="entry name" value="OXIDOREDUCTASE GLYR1-RELATED"/>
    <property type="match status" value="1"/>
</dbReference>
<dbReference type="InterPro" id="IPR051265">
    <property type="entry name" value="HIBADH-related_NP60_sf"/>
</dbReference>
<dbReference type="Pfam" id="PF03446">
    <property type="entry name" value="NAD_binding_2"/>
    <property type="match status" value="1"/>
</dbReference>
<dbReference type="PANTHER" id="PTHR43580:SF2">
    <property type="entry name" value="CYTOKINE-LIKE NUCLEAR FACTOR N-PAC"/>
    <property type="match status" value="1"/>
</dbReference>
<dbReference type="SMART" id="SM00293">
    <property type="entry name" value="PWWP"/>
    <property type="match status" value="1"/>
</dbReference>
<dbReference type="Gene3D" id="3.40.50.720">
    <property type="entry name" value="NAD(P)-binding Rossmann-like Domain"/>
    <property type="match status" value="1"/>
</dbReference>
<organism evidence="3 4">
    <name type="scientific">Oedothorax gibbosus</name>
    <dbReference type="NCBI Taxonomy" id="931172"/>
    <lineage>
        <taxon>Eukaryota</taxon>
        <taxon>Metazoa</taxon>
        <taxon>Ecdysozoa</taxon>
        <taxon>Arthropoda</taxon>
        <taxon>Chelicerata</taxon>
        <taxon>Arachnida</taxon>
        <taxon>Araneae</taxon>
        <taxon>Araneomorphae</taxon>
        <taxon>Entelegynae</taxon>
        <taxon>Araneoidea</taxon>
        <taxon>Linyphiidae</taxon>
        <taxon>Erigoninae</taxon>
        <taxon>Oedothorax</taxon>
    </lineage>
</organism>
<dbReference type="InterPro" id="IPR006115">
    <property type="entry name" value="6PGDH_NADP-bd"/>
</dbReference>
<evidence type="ECO:0000313" key="3">
    <source>
        <dbReference type="EMBL" id="KAG8202024.1"/>
    </source>
</evidence>
<proteinExistence type="predicted"/>
<dbReference type="GO" id="GO:0003677">
    <property type="term" value="F:DNA binding"/>
    <property type="evidence" value="ECO:0007669"/>
    <property type="project" value="TreeGrafter"/>
</dbReference>
<dbReference type="PROSITE" id="PS50812">
    <property type="entry name" value="PWWP"/>
    <property type="match status" value="1"/>
</dbReference>
<feature type="region of interest" description="Disordered" evidence="1">
    <location>
        <begin position="112"/>
        <end position="132"/>
    </location>
</feature>
<dbReference type="SUPFAM" id="SSF51735">
    <property type="entry name" value="NAD(P)-binding Rossmann-fold domains"/>
    <property type="match status" value="1"/>
</dbReference>
<feature type="region of interest" description="Disordered" evidence="1">
    <location>
        <begin position="330"/>
        <end position="352"/>
    </location>
</feature>
<dbReference type="GO" id="GO:0140673">
    <property type="term" value="P:transcription elongation-coupled chromatin remodeling"/>
    <property type="evidence" value="ECO:0007669"/>
    <property type="project" value="TreeGrafter"/>
</dbReference>